<evidence type="ECO:0000256" key="4">
    <source>
        <dbReference type="ARBA" id="ARBA00023136"/>
    </source>
</evidence>
<evidence type="ECO:0000313" key="7">
    <source>
        <dbReference type="EMBL" id="JAS73553.1"/>
    </source>
</evidence>
<dbReference type="PANTHER" id="PTHR21676:SF6">
    <property type="entry name" value="PROTEIN STUM"/>
    <property type="match status" value="1"/>
</dbReference>
<keyword evidence="2 6" id="KW-0812">Transmembrane</keyword>
<dbReference type="GO" id="GO:0016020">
    <property type="term" value="C:membrane"/>
    <property type="evidence" value="ECO:0007669"/>
    <property type="project" value="UniProtKB-SubCell"/>
</dbReference>
<feature type="region of interest" description="Disordered" evidence="5">
    <location>
        <begin position="1"/>
        <end position="68"/>
    </location>
</feature>
<feature type="compositionally biased region" description="Polar residues" evidence="5">
    <location>
        <begin position="35"/>
        <end position="64"/>
    </location>
</feature>
<dbReference type="Pfam" id="PF15795">
    <property type="entry name" value="Spec3"/>
    <property type="match status" value="1"/>
</dbReference>
<dbReference type="PANTHER" id="PTHR21676">
    <property type="entry name" value="PROTEIN STUM"/>
    <property type="match status" value="1"/>
</dbReference>
<feature type="compositionally biased region" description="Basic and acidic residues" evidence="5">
    <location>
        <begin position="100"/>
        <end position="113"/>
    </location>
</feature>
<organism evidence="7">
    <name type="scientific">Homalodisca liturata</name>
    <dbReference type="NCBI Taxonomy" id="320908"/>
    <lineage>
        <taxon>Eukaryota</taxon>
        <taxon>Metazoa</taxon>
        <taxon>Ecdysozoa</taxon>
        <taxon>Arthropoda</taxon>
        <taxon>Hexapoda</taxon>
        <taxon>Insecta</taxon>
        <taxon>Pterygota</taxon>
        <taxon>Neoptera</taxon>
        <taxon>Paraneoptera</taxon>
        <taxon>Hemiptera</taxon>
        <taxon>Auchenorrhyncha</taxon>
        <taxon>Membracoidea</taxon>
        <taxon>Cicadellidae</taxon>
        <taxon>Cicadellinae</taxon>
        <taxon>Proconiini</taxon>
        <taxon>Homalodisca</taxon>
    </lineage>
</organism>
<comment type="subcellular location">
    <subcellularLocation>
        <location evidence="1">Membrane</location>
        <topology evidence="1">Multi-pass membrane protein</topology>
    </subcellularLocation>
</comment>
<accession>A0A1B6HFV3</accession>
<evidence type="ECO:0000256" key="2">
    <source>
        <dbReference type="ARBA" id="ARBA00022692"/>
    </source>
</evidence>
<feature type="transmembrane region" description="Helical" evidence="6">
    <location>
        <begin position="545"/>
        <end position="568"/>
    </location>
</feature>
<evidence type="ECO:0000256" key="1">
    <source>
        <dbReference type="ARBA" id="ARBA00004141"/>
    </source>
</evidence>
<feature type="non-terminal residue" evidence="7">
    <location>
        <position position="1"/>
    </location>
</feature>
<dbReference type="AlphaFoldDB" id="A0A1B6HFV3"/>
<keyword evidence="4 6" id="KW-0472">Membrane</keyword>
<feature type="region of interest" description="Disordered" evidence="5">
    <location>
        <begin position="197"/>
        <end position="216"/>
    </location>
</feature>
<feature type="compositionally biased region" description="Basic and acidic residues" evidence="5">
    <location>
        <begin position="135"/>
        <end position="158"/>
    </location>
</feature>
<gene>
    <name evidence="7" type="ORF">g.41743</name>
</gene>
<name>A0A1B6HFV3_9HEMI</name>
<evidence type="ECO:0008006" key="8">
    <source>
        <dbReference type="Google" id="ProtNLM"/>
    </source>
</evidence>
<dbReference type="GO" id="GO:0071683">
    <property type="term" value="C:sensory dendrite"/>
    <property type="evidence" value="ECO:0007669"/>
    <property type="project" value="TreeGrafter"/>
</dbReference>
<evidence type="ECO:0000256" key="5">
    <source>
        <dbReference type="SAM" id="MobiDB-lite"/>
    </source>
</evidence>
<dbReference type="GO" id="GO:0019230">
    <property type="term" value="P:proprioception"/>
    <property type="evidence" value="ECO:0007669"/>
    <property type="project" value="TreeGrafter"/>
</dbReference>
<reference evidence="7" key="1">
    <citation type="submission" date="2015-11" db="EMBL/GenBank/DDBJ databases">
        <title>De novo transcriptome assembly of four potential Pierce s Disease insect vectors from Arizona vineyards.</title>
        <authorList>
            <person name="Tassone E.E."/>
        </authorList>
    </citation>
    <scope>NUCLEOTIDE SEQUENCE</scope>
</reference>
<evidence type="ECO:0000256" key="3">
    <source>
        <dbReference type="ARBA" id="ARBA00022989"/>
    </source>
</evidence>
<sequence>ANVRPSSPHTSPQRALVRHSPRVQAKINGEKKKTGNGSSSENKTSPSAEISTENVESKINNVNGIKSPPIAVEELEKLDLEAEHVVPAPVDAIVSTVNGSDDKTPELEKKEVQEQPIEVAPEAQPVQSPPPPKPRAAEEKESVEIPKSKEDSPKKPREEDEVPEPTVTLVRTTTAPAMELAQPDVIPTIVSKGEQEFSKSISEDPVVEDKCENPGTDTLASVESVRSTTSIETVRATGAMPGETEVEVLSANNLMKTDGNGRNIAWDNKTPDMSPMNNSVHPLDPVLPLQPPKQQGCCGRLTDKLCCKSCRGGGKLCCCFKTPACCGKLCSRLGSLCSRLNCCKKLSCSCCKKNQDNPQPQPQRKSRLRECLSRLNCLRWSKCCKKTQPQPQQQDEDLEEGSVGCCAGCKGRYKRCYRGLFCLNRACCQRLRNCCRCDRLACCRMGGCCGPTPPQLDRRKSRMSVRRSQSSITQGMPKLDPTLVEHQSMMRGAVPVLPLPLAWMCCILNVFLPGSGTLLSGVFCLCFGKPRFSVNDSYPSRLTAFLINLVVSVSQLFTVLFCLVGWGWSIWWGVMMVKFARKQKRILLAEKNAEQPAAVAVNQNHDTERAR</sequence>
<dbReference type="InterPro" id="IPR026673">
    <property type="entry name" value="SPEC3/Stum"/>
</dbReference>
<proteinExistence type="predicted"/>
<protein>
    <recommendedName>
        <fullName evidence="8">Protein SPEC3</fullName>
    </recommendedName>
</protein>
<evidence type="ECO:0000256" key="6">
    <source>
        <dbReference type="SAM" id="Phobius"/>
    </source>
</evidence>
<dbReference type="GO" id="GO:0050954">
    <property type="term" value="P:sensory perception of mechanical stimulus"/>
    <property type="evidence" value="ECO:0007669"/>
    <property type="project" value="TreeGrafter"/>
</dbReference>
<keyword evidence="3 6" id="KW-1133">Transmembrane helix</keyword>
<dbReference type="EMBL" id="GECU01034153">
    <property type="protein sequence ID" value="JAS73553.1"/>
    <property type="molecule type" value="Transcribed_RNA"/>
</dbReference>
<feature type="region of interest" description="Disordered" evidence="5">
    <location>
        <begin position="89"/>
        <end position="166"/>
    </location>
</feature>
<dbReference type="GO" id="GO:0042330">
    <property type="term" value="P:taxis"/>
    <property type="evidence" value="ECO:0007669"/>
    <property type="project" value="TreeGrafter"/>
</dbReference>
<feature type="compositionally biased region" description="Polar residues" evidence="5">
    <location>
        <begin position="1"/>
        <end position="13"/>
    </location>
</feature>